<dbReference type="KEGG" id="mhaq:WC39_08940"/>
<accession>A0A249A0U1</accession>
<dbReference type="InterPro" id="IPR036631">
    <property type="entry name" value="MGMT_N_sf"/>
</dbReference>
<dbReference type="InterPro" id="IPR014048">
    <property type="entry name" value="MethylDNA_cys_MeTrfase_DNA-bd"/>
</dbReference>
<reference evidence="13 15" key="2">
    <citation type="journal article" date="2019" name="Vet. Microbiol.">
        <title>Genetic characterization of susceptible and multi-drug resistant Mannheimia haemolytica isolated from high-risk stocker calves prior to and after antimicrobial metaphylaxis.</title>
        <authorList>
            <person name="Snyder E.R."/>
            <person name="Alvarez-Narvaez S."/>
            <person name="Credille B.C."/>
        </authorList>
    </citation>
    <scope>NUCLEOTIDE SEQUENCE [LARGE SCALE GENOMIC DNA]</scope>
    <source>
        <strain evidence="13 15">UGA-R5-128-1</strain>
    </source>
</reference>
<dbReference type="InterPro" id="IPR023546">
    <property type="entry name" value="MGMT"/>
</dbReference>
<dbReference type="Pfam" id="PF01035">
    <property type="entry name" value="DNA_binding_1"/>
    <property type="match status" value="1"/>
</dbReference>
<comment type="similarity">
    <text evidence="2 9">Belongs to the MGMT family.</text>
</comment>
<dbReference type="Proteomes" id="UP000315164">
    <property type="component" value="Unassembled WGS sequence"/>
</dbReference>
<evidence type="ECO:0000256" key="8">
    <source>
        <dbReference type="ARBA" id="ARBA00049348"/>
    </source>
</evidence>
<dbReference type="InterPro" id="IPR036388">
    <property type="entry name" value="WH-like_DNA-bd_sf"/>
</dbReference>
<reference evidence="12 14" key="1">
    <citation type="submission" date="2018-06" db="EMBL/GenBank/DDBJ databases">
        <authorList>
            <consortium name="Pathogen Informatics"/>
            <person name="Doyle S."/>
        </authorList>
    </citation>
    <scope>NUCLEOTIDE SEQUENCE [LARGE SCALE GENOMIC DNA]</scope>
    <source>
        <strain evidence="12 14">NCTC9380</strain>
    </source>
</reference>
<evidence type="ECO:0000256" key="9">
    <source>
        <dbReference type="HAMAP-Rule" id="MF_00772"/>
    </source>
</evidence>
<dbReference type="SUPFAM" id="SSF53155">
    <property type="entry name" value="Methylated DNA-protein cysteine methyltransferase domain"/>
    <property type="match status" value="1"/>
</dbReference>
<evidence type="ECO:0000256" key="6">
    <source>
        <dbReference type="ARBA" id="ARBA00022763"/>
    </source>
</evidence>
<dbReference type="PANTHER" id="PTHR10815:SF5">
    <property type="entry name" value="METHYLATED-DNA--PROTEIN-CYSTEINE METHYLTRANSFERASE"/>
    <property type="match status" value="1"/>
</dbReference>
<keyword evidence="7 9" id="KW-0234">DNA repair</keyword>
<comment type="miscellaneous">
    <text evidence="9">This enzyme catalyzes only one turnover and therefore is not strictly catalytic. According to one definition, an enzyme is a biocatalyst that acts repeatedly and over many reaction cycles.</text>
</comment>
<dbReference type="PROSITE" id="PS00374">
    <property type="entry name" value="MGMT"/>
    <property type="match status" value="1"/>
</dbReference>
<dbReference type="InterPro" id="IPR036217">
    <property type="entry name" value="MethylDNA_cys_MeTrfase_DNAb"/>
</dbReference>
<dbReference type="GO" id="GO:0006307">
    <property type="term" value="P:DNA alkylation repair"/>
    <property type="evidence" value="ECO:0007669"/>
    <property type="project" value="UniProtKB-UniRule"/>
</dbReference>
<evidence type="ECO:0000256" key="7">
    <source>
        <dbReference type="ARBA" id="ARBA00023204"/>
    </source>
</evidence>
<evidence type="ECO:0000313" key="15">
    <source>
        <dbReference type="Proteomes" id="UP000315164"/>
    </source>
</evidence>
<feature type="domain" description="Methylated-DNA-[protein]-cysteine S-methyltransferase DNA binding" evidence="10">
    <location>
        <begin position="87"/>
        <end position="166"/>
    </location>
</feature>
<dbReference type="EMBL" id="VAJB01000009">
    <property type="protein sequence ID" value="TRB74900.1"/>
    <property type="molecule type" value="Genomic_DNA"/>
</dbReference>
<dbReference type="PANTHER" id="PTHR10815">
    <property type="entry name" value="METHYLATED-DNA--PROTEIN-CYSTEINE METHYLTRANSFERASE"/>
    <property type="match status" value="1"/>
</dbReference>
<keyword evidence="3 9" id="KW-0963">Cytoplasm</keyword>
<sequence length="184" mass="20581">MKSQIYYDYYPSPIGQLLLLATEEGLIYIELGQEQQTTSLDNFLSAQAASGQILEIFCKTKEILDRYFAGEPLDFQQLDFLAPQGTPFQQSVWKILREIPYGQTTTYGEIATQLGKPSAMRAVGGAVGRNPISILVPCHRVLGKNQALTGFGGGLPNKRFLLQLEDITYKDKGIEFVKPKTKKW</sequence>
<evidence type="ECO:0000259" key="11">
    <source>
        <dbReference type="Pfam" id="PF02870"/>
    </source>
</evidence>
<keyword evidence="5 9" id="KW-0808">Transferase</keyword>
<name>A0A249A0U1_MANHA</name>
<dbReference type="GeneID" id="67369494"/>
<dbReference type="Proteomes" id="UP000254031">
    <property type="component" value="Unassembled WGS sequence"/>
</dbReference>
<dbReference type="KEGG" id="mhay:VK67_08940"/>
<evidence type="ECO:0000256" key="2">
    <source>
        <dbReference type="ARBA" id="ARBA00008711"/>
    </source>
</evidence>
<dbReference type="GO" id="GO:0005737">
    <property type="term" value="C:cytoplasm"/>
    <property type="evidence" value="ECO:0007669"/>
    <property type="project" value="UniProtKB-SubCell"/>
</dbReference>
<dbReference type="HAMAP" id="MF_00772">
    <property type="entry name" value="OGT"/>
    <property type="match status" value="1"/>
</dbReference>
<feature type="active site" description="Nucleophile; methyl group acceptor" evidence="9">
    <location>
        <position position="138"/>
    </location>
</feature>
<dbReference type="EC" id="2.1.1.63" evidence="9"/>
<comment type="function">
    <text evidence="9">Involved in the cellular defense against the biological effects of O6-methylguanine (O6-MeG) and O4-methylthymine (O4-MeT) in DNA. Repairs the methylated nucleobase in DNA by stoichiometrically transferring the methyl group to a cysteine residue in the enzyme. This is a suicide reaction: the enzyme is irreversibly inactivated.</text>
</comment>
<dbReference type="FunFam" id="1.10.10.10:FF:000214">
    <property type="entry name" value="Methylated-DNA--protein-cysteine methyltransferase"/>
    <property type="match status" value="1"/>
</dbReference>
<dbReference type="GO" id="GO:0032259">
    <property type="term" value="P:methylation"/>
    <property type="evidence" value="ECO:0007669"/>
    <property type="project" value="UniProtKB-KW"/>
</dbReference>
<gene>
    <name evidence="12" type="primary">ogt</name>
    <name evidence="13" type="ORF">FEA53_06320</name>
    <name evidence="12" type="ORF">NCTC9380_00767</name>
</gene>
<evidence type="ECO:0000256" key="4">
    <source>
        <dbReference type="ARBA" id="ARBA00022603"/>
    </source>
</evidence>
<feature type="domain" description="Methylguanine DNA methyltransferase ribonuclease-like" evidence="11">
    <location>
        <begin position="5"/>
        <end position="78"/>
    </location>
</feature>
<organism evidence="12 14">
    <name type="scientific">Mannheimia haemolytica</name>
    <name type="common">Pasteurella haemolytica</name>
    <dbReference type="NCBI Taxonomy" id="75985"/>
    <lineage>
        <taxon>Bacteria</taxon>
        <taxon>Pseudomonadati</taxon>
        <taxon>Pseudomonadota</taxon>
        <taxon>Gammaproteobacteria</taxon>
        <taxon>Pasteurellales</taxon>
        <taxon>Pasteurellaceae</taxon>
        <taxon>Mannheimia</taxon>
    </lineage>
</organism>
<dbReference type="OrthoDB" id="9811249at2"/>
<evidence type="ECO:0000256" key="1">
    <source>
        <dbReference type="ARBA" id="ARBA00001286"/>
    </source>
</evidence>
<keyword evidence="4 9" id="KW-0489">Methyltransferase</keyword>
<evidence type="ECO:0000256" key="5">
    <source>
        <dbReference type="ARBA" id="ARBA00022679"/>
    </source>
</evidence>
<evidence type="ECO:0000259" key="10">
    <source>
        <dbReference type="Pfam" id="PF01035"/>
    </source>
</evidence>
<keyword evidence="6 9" id="KW-0227">DNA damage</keyword>
<evidence type="ECO:0000313" key="14">
    <source>
        <dbReference type="Proteomes" id="UP000254031"/>
    </source>
</evidence>
<dbReference type="InterPro" id="IPR008332">
    <property type="entry name" value="MethylG_MeTrfase_N"/>
</dbReference>
<evidence type="ECO:0000313" key="12">
    <source>
        <dbReference type="EMBL" id="STY65500.1"/>
    </source>
</evidence>
<comment type="catalytic activity">
    <reaction evidence="8 9">
        <text>a 6-O-methyl-2'-deoxyguanosine in DNA + L-cysteinyl-[protein] = S-methyl-L-cysteinyl-[protein] + a 2'-deoxyguanosine in DNA</text>
        <dbReference type="Rhea" id="RHEA:24000"/>
        <dbReference type="Rhea" id="RHEA-COMP:10131"/>
        <dbReference type="Rhea" id="RHEA-COMP:10132"/>
        <dbReference type="Rhea" id="RHEA-COMP:11367"/>
        <dbReference type="Rhea" id="RHEA-COMP:11368"/>
        <dbReference type="ChEBI" id="CHEBI:29950"/>
        <dbReference type="ChEBI" id="CHEBI:82612"/>
        <dbReference type="ChEBI" id="CHEBI:85445"/>
        <dbReference type="ChEBI" id="CHEBI:85448"/>
        <dbReference type="EC" id="2.1.1.63"/>
    </reaction>
</comment>
<dbReference type="Gene3D" id="3.30.160.70">
    <property type="entry name" value="Methylated DNA-protein cysteine methyltransferase domain"/>
    <property type="match status" value="1"/>
</dbReference>
<dbReference type="EMBL" id="UGPL01000006">
    <property type="protein sequence ID" value="STY65500.1"/>
    <property type="molecule type" value="Genomic_DNA"/>
</dbReference>
<dbReference type="RefSeq" id="WP_006248379.1">
    <property type="nucleotide sequence ID" value="NZ_CP011098.1"/>
</dbReference>
<dbReference type="Pfam" id="PF02870">
    <property type="entry name" value="Methyltransf_1N"/>
    <property type="match status" value="1"/>
</dbReference>
<dbReference type="GO" id="GO:0003908">
    <property type="term" value="F:methylated-DNA-[protein]-cysteine S-methyltransferase activity"/>
    <property type="evidence" value="ECO:0007669"/>
    <property type="project" value="UniProtKB-UniRule"/>
</dbReference>
<dbReference type="InterPro" id="IPR001497">
    <property type="entry name" value="MethylDNA_cys_MeTrfase_AS"/>
</dbReference>
<dbReference type="AlphaFoldDB" id="A0A249A0U1"/>
<comment type="catalytic activity">
    <reaction evidence="1 9">
        <text>a 4-O-methyl-thymidine in DNA + L-cysteinyl-[protein] = a thymidine in DNA + S-methyl-L-cysteinyl-[protein]</text>
        <dbReference type="Rhea" id="RHEA:53428"/>
        <dbReference type="Rhea" id="RHEA-COMP:10131"/>
        <dbReference type="Rhea" id="RHEA-COMP:10132"/>
        <dbReference type="Rhea" id="RHEA-COMP:13555"/>
        <dbReference type="Rhea" id="RHEA-COMP:13556"/>
        <dbReference type="ChEBI" id="CHEBI:29950"/>
        <dbReference type="ChEBI" id="CHEBI:82612"/>
        <dbReference type="ChEBI" id="CHEBI:137386"/>
        <dbReference type="ChEBI" id="CHEBI:137387"/>
        <dbReference type="EC" id="2.1.1.63"/>
    </reaction>
</comment>
<dbReference type="Gene3D" id="1.10.10.10">
    <property type="entry name" value="Winged helix-like DNA-binding domain superfamily/Winged helix DNA-binding domain"/>
    <property type="match status" value="1"/>
</dbReference>
<dbReference type="CDD" id="cd06445">
    <property type="entry name" value="ATase"/>
    <property type="match status" value="1"/>
</dbReference>
<proteinExistence type="inferred from homology"/>
<dbReference type="NCBIfam" id="TIGR00589">
    <property type="entry name" value="ogt"/>
    <property type="match status" value="1"/>
</dbReference>
<evidence type="ECO:0000313" key="13">
    <source>
        <dbReference type="EMBL" id="TRB74900.1"/>
    </source>
</evidence>
<dbReference type="SUPFAM" id="SSF46767">
    <property type="entry name" value="Methylated DNA-protein cysteine methyltransferase, C-terminal domain"/>
    <property type="match status" value="1"/>
</dbReference>
<comment type="subcellular location">
    <subcellularLocation>
        <location evidence="9">Cytoplasm</location>
    </subcellularLocation>
</comment>
<evidence type="ECO:0000256" key="3">
    <source>
        <dbReference type="ARBA" id="ARBA00022490"/>
    </source>
</evidence>
<protein>
    <recommendedName>
        <fullName evidence="9">Methylated-DNA--protein-cysteine methyltransferase</fullName>
        <ecNumber evidence="9">2.1.1.63</ecNumber>
    </recommendedName>
    <alternativeName>
        <fullName evidence="9">6-O-methylguanine-DNA methyltransferase</fullName>
        <shortName evidence="9">MGMT</shortName>
    </alternativeName>
    <alternativeName>
        <fullName evidence="9">O-6-methylguanine-DNA-alkyltransferase</fullName>
    </alternativeName>
</protein>